<keyword evidence="4 6" id="KW-1133">Transmembrane helix</keyword>
<feature type="transmembrane region" description="Helical" evidence="6">
    <location>
        <begin position="200"/>
        <end position="220"/>
    </location>
</feature>
<keyword evidence="9" id="KW-1185">Reference proteome</keyword>
<feature type="domain" description="EamA" evidence="7">
    <location>
        <begin position="25"/>
        <end position="154"/>
    </location>
</feature>
<evidence type="ECO:0000256" key="1">
    <source>
        <dbReference type="ARBA" id="ARBA00004141"/>
    </source>
</evidence>
<keyword evidence="3 6" id="KW-0812">Transmembrane</keyword>
<dbReference type="InterPro" id="IPR050638">
    <property type="entry name" value="AA-Vitamin_Transporters"/>
</dbReference>
<feature type="transmembrane region" description="Helical" evidence="6">
    <location>
        <begin position="138"/>
        <end position="160"/>
    </location>
</feature>
<organism evidence="8 9">
    <name type="scientific">Microlunatus soli</name>
    <dbReference type="NCBI Taxonomy" id="630515"/>
    <lineage>
        <taxon>Bacteria</taxon>
        <taxon>Bacillati</taxon>
        <taxon>Actinomycetota</taxon>
        <taxon>Actinomycetes</taxon>
        <taxon>Propionibacteriales</taxon>
        <taxon>Propionibacteriaceae</taxon>
        <taxon>Microlunatus</taxon>
    </lineage>
</organism>
<evidence type="ECO:0000256" key="5">
    <source>
        <dbReference type="ARBA" id="ARBA00023136"/>
    </source>
</evidence>
<feature type="transmembrane region" description="Helical" evidence="6">
    <location>
        <begin position="21"/>
        <end position="45"/>
    </location>
</feature>
<accession>A0A1H1QUF3</accession>
<dbReference type="GO" id="GO:0016020">
    <property type="term" value="C:membrane"/>
    <property type="evidence" value="ECO:0007669"/>
    <property type="project" value="UniProtKB-SubCell"/>
</dbReference>
<feature type="transmembrane region" description="Helical" evidence="6">
    <location>
        <begin position="287"/>
        <end position="309"/>
    </location>
</feature>
<dbReference type="AlphaFoldDB" id="A0A1H1QUF3"/>
<feature type="transmembrane region" description="Helical" evidence="6">
    <location>
        <begin position="113"/>
        <end position="131"/>
    </location>
</feature>
<reference evidence="8 9" key="1">
    <citation type="submission" date="2016-10" db="EMBL/GenBank/DDBJ databases">
        <authorList>
            <person name="de Groot N.N."/>
        </authorList>
    </citation>
    <scope>NUCLEOTIDE SEQUENCE [LARGE SCALE GENOMIC DNA]</scope>
    <source>
        <strain evidence="8 9">DSM 21800</strain>
    </source>
</reference>
<keyword evidence="5 6" id="KW-0472">Membrane</keyword>
<evidence type="ECO:0000259" key="7">
    <source>
        <dbReference type="Pfam" id="PF00892"/>
    </source>
</evidence>
<evidence type="ECO:0000256" key="4">
    <source>
        <dbReference type="ARBA" id="ARBA00022989"/>
    </source>
</evidence>
<feature type="transmembrane region" description="Helical" evidence="6">
    <location>
        <begin position="166"/>
        <end position="188"/>
    </location>
</feature>
<feature type="transmembrane region" description="Helical" evidence="6">
    <location>
        <begin position="232"/>
        <end position="250"/>
    </location>
</feature>
<name>A0A1H1QUF3_9ACTN</name>
<dbReference type="PANTHER" id="PTHR32322:SF2">
    <property type="entry name" value="EAMA DOMAIN-CONTAINING PROTEIN"/>
    <property type="match status" value="1"/>
</dbReference>
<dbReference type="STRING" id="630515.SAMN04489812_1376"/>
<dbReference type="InterPro" id="IPR000620">
    <property type="entry name" value="EamA_dom"/>
</dbReference>
<evidence type="ECO:0000256" key="3">
    <source>
        <dbReference type="ARBA" id="ARBA00022692"/>
    </source>
</evidence>
<dbReference type="Pfam" id="PF00892">
    <property type="entry name" value="EamA"/>
    <property type="match status" value="2"/>
</dbReference>
<evidence type="ECO:0000313" key="9">
    <source>
        <dbReference type="Proteomes" id="UP000199103"/>
    </source>
</evidence>
<proteinExistence type="inferred from homology"/>
<dbReference type="SUPFAM" id="SSF103481">
    <property type="entry name" value="Multidrug resistance efflux transporter EmrE"/>
    <property type="match status" value="1"/>
</dbReference>
<sequence>MSDLDHPSCAARATSGATTNLNLSAMIIAGIAWGSGGLFGSLLAAHAHVSAVAVAACRLLGGGLIVLAGLAIRRPRRETNGSRRLICAVGGLAALFQTGYFVAVILINVSLATLITIAAAPVLVGLVEIVTGRRRFSLRLAVILTLTIAGLGLLIGSPIAGVAPAALALGTIAALLSSASFATMTLIVARARSSIAPARLTGLGFTFGGLLLVPVVAVTGGIDSIMINPSSIAAAVALALIPTALAYSLYFRALATIPATSASVLAVIEPLTAAVLGRVVLGERLALPALAGGAFLLAAIVGAAQDAVATRRAAEHRQSTTGSVDGR</sequence>
<dbReference type="EMBL" id="LT629772">
    <property type="protein sequence ID" value="SDS26499.1"/>
    <property type="molecule type" value="Genomic_DNA"/>
</dbReference>
<protein>
    <submittedName>
        <fullName evidence="8">Drug/metabolite transporter, DME family</fullName>
    </submittedName>
</protein>
<comment type="subcellular location">
    <subcellularLocation>
        <location evidence="1">Membrane</location>
        <topology evidence="1">Multi-pass membrane protein</topology>
    </subcellularLocation>
</comment>
<dbReference type="RefSeq" id="WP_091521894.1">
    <property type="nucleotide sequence ID" value="NZ_LT629772.1"/>
</dbReference>
<gene>
    <name evidence="8" type="ORF">SAMN04489812_1376</name>
</gene>
<feature type="transmembrane region" description="Helical" evidence="6">
    <location>
        <begin position="85"/>
        <end position="107"/>
    </location>
</feature>
<dbReference type="InterPro" id="IPR037185">
    <property type="entry name" value="EmrE-like"/>
</dbReference>
<feature type="transmembrane region" description="Helical" evidence="6">
    <location>
        <begin position="262"/>
        <end position="281"/>
    </location>
</feature>
<feature type="transmembrane region" description="Helical" evidence="6">
    <location>
        <begin position="51"/>
        <end position="73"/>
    </location>
</feature>
<evidence type="ECO:0000313" key="8">
    <source>
        <dbReference type="EMBL" id="SDS26499.1"/>
    </source>
</evidence>
<dbReference type="PANTHER" id="PTHR32322">
    <property type="entry name" value="INNER MEMBRANE TRANSPORTER"/>
    <property type="match status" value="1"/>
</dbReference>
<feature type="domain" description="EamA" evidence="7">
    <location>
        <begin position="169"/>
        <end position="301"/>
    </location>
</feature>
<dbReference type="Proteomes" id="UP000199103">
    <property type="component" value="Chromosome I"/>
</dbReference>
<dbReference type="OrthoDB" id="4554113at2"/>
<evidence type="ECO:0000256" key="6">
    <source>
        <dbReference type="SAM" id="Phobius"/>
    </source>
</evidence>
<comment type="similarity">
    <text evidence="2">Belongs to the EamA transporter family.</text>
</comment>
<evidence type="ECO:0000256" key="2">
    <source>
        <dbReference type="ARBA" id="ARBA00007362"/>
    </source>
</evidence>